<comment type="caution">
    <text evidence="2">The sequence shown here is derived from an EMBL/GenBank/DDBJ whole genome shotgun (WGS) entry which is preliminary data.</text>
</comment>
<sequence length="316" mass="36610">MKITLHNYPIFNFVLLGMLLWFGKYFIEWQNSYRIEAPSDEVLQVQYQDWARQHRVFPNAEQQQEIRHSELASRVSVAEALRRGLYLDDPIIYQRLLKNADFLGIEGDESQKISDALALDLHKSDELIRRRLVQSIELEGRATAYPLPEVDEGALRARYAEHLDRWKISPRIEFHHVYLSADNPNIQSKVASLQEILRSNSISDEQAYSLGDPFLLGNKMSLTELPRLKDTFGDDFAKALNEVAVAKKPAGNLASWVGPLGSAYGSHFVKIIAFKDKSYRDFNEVKFILQQEYVLELENKALKRYLEKLLDKYKFQ</sequence>
<protein>
    <submittedName>
        <fullName evidence="2">Peptidyl-prolyl cis-trans isomerase</fullName>
    </submittedName>
</protein>
<evidence type="ECO:0000313" key="3">
    <source>
        <dbReference type="Proteomes" id="UP001166291"/>
    </source>
</evidence>
<keyword evidence="2" id="KW-0413">Isomerase</keyword>
<gene>
    <name evidence="2" type="ORF">KXJ70_11115</name>
</gene>
<accession>A0ABS6VSM7</accession>
<name>A0ABS6VSM7_9GAMM</name>
<evidence type="ECO:0000313" key="2">
    <source>
        <dbReference type="EMBL" id="MBW2941334.1"/>
    </source>
</evidence>
<dbReference type="GO" id="GO:0016853">
    <property type="term" value="F:isomerase activity"/>
    <property type="evidence" value="ECO:0007669"/>
    <property type="project" value="UniProtKB-KW"/>
</dbReference>
<keyword evidence="1" id="KW-1133">Transmembrane helix</keyword>
<reference evidence="2" key="1">
    <citation type="submission" date="2021-07" db="EMBL/GenBank/DDBJ databases">
        <title>Zhongshania sp. CAU 1632 isolated from seawater.</title>
        <authorList>
            <person name="Kim W."/>
        </authorList>
    </citation>
    <scope>NUCLEOTIDE SEQUENCE</scope>
    <source>
        <strain evidence="2">CAU 1632</strain>
    </source>
</reference>
<dbReference type="RefSeq" id="WP_219043571.1">
    <property type="nucleotide sequence ID" value="NZ_JAHWDQ010000002.1"/>
</dbReference>
<keyword evidence="1" id="KW-0812">Transmembrane</keyword>
<organism evidence="2 3">
    <name type="scientific">Zhongshania aquimaris</name>
    <dbReference type="NCBI Taxonomy" id="2857107"/>
    <lineage>
        <taxon>Bacteria</taxon>
        <taxon>Pseudomonadati</taxon>
        <taxon>Pseudomonadota</taxon>
        <taxon>Gammaproteobacteria</taxon>
        <taxon>Cellvibrionales</taxon>
        <taxon>Spongiibacteraceae</taxon>
        <taxon>Zhongshania</taxon>
    </lineage>
</organism>
<dbReference type="EMBL" id="JAHWDQ010000002">
    <property type="protein sequence ID" value="MBW2941334.1"/>
    <property type="molecule type" value="Genomic_DNA"/>
</dbReference>
<evidence type="ECO:0000256" key="1">
    <source>
        <dbReference type="SAM" id="Phobius"/>
    </source>
</evidence>
<proteinExistence type="predicted"/>
<keyword evidence="3" id="KW-1185">Reference proteome</keyword>
<keyword evidence="1" id="KW-0472">Membrane</keyword>
<dbReference type="Proteomes" id="UP001166291">
    <property type="component" value="Unassembled WGS sequence"/>
</dbReference>
<feature type="transmembrane region" description="Helical" evidence="1">
    <location>
        <begin position="6"/>
        <end position="27"/>
    </location>
</feature>